<accession>A0A942E0A0</accession>
<dbReference type="AlphaFoldDB" id="A0A942E0A0"/>
<keyword evidence="2" id="KW-1185">Reference proteome</keyword>
<gene>
    <name evidence="1" type="ORF">KEU06_09240</name>
</gene>
<reference evidence="1" key="1">
    <citation type="submission" date="2021-04" db="EMBL/GenBank/DDBJ databases">
        <title>Pseudaminobacter soli sp. nov., isolated from paddy soil contaminated by heavy metals.</title>
        <authorList>
            <person name="Zhang K."/>
        </authorList>
    </citation>
    <scope>NUCLEOTIDE SEQUENCE</scope>
    <source>
        <strain evidence="1">19-2017</strain>
    </source>
</reference>
<comment type="caution">
    <text evidence="1">The sequence shown here is derived from an EMBL/GenBank/DDBJ whole genome shotgun (WGS) entry which is preliminary data.</text>
</comment>
<evidence type="ECO:0000313" key="1">
    <source>
        <dbReference type="EMBL" id="MBS3648788.1"/>
    </source>
</evidence>
<protein>
    <submittedName>
        <fullName evidence="1">Uncharacterized protein</fullName>
    </submittedName>
</protein>
<organism evidence="1 2">
    <name type="scientific">Pseudaminobacter soli</name>
    <name type="common">ex Zhang et al. 2022</name>
    <dbReference type="NCBI Taxonomy" id="2831468"/>
    <lineage>
        <taxon>Bacteria</taxon>
        <taxon>Pseudomonadati</taxon>
        <taxon>Pseudomonadota</taxon>
        <taxon>Alphaproteobacteria</taxon>
        <taxon>Hyphomicrobiales</taxon>
        <taxon>Phyllobacteriaceae</taxon>
        <taxon>Pseudaminobacter</taxon>
    </lineage>
</organism>
<proteinExistence type="predicted"/>
<sequence>MTNEPNMRSIADTINKAQEGLRGVHVNAVPRMSKLPEITIKCDSFGYTFEHARFTANWTEGDARFHVWINSDGEVEETIHKNSIADMWMDTPDGRRVHNPAYYPHRTLDLTAKKNQPIREAILELIKDGEVLRSLHAAAKQKKDDEEAAKQSAYAEKMRNALLTEGATLGDEFASLVKSLSEEQLHTLAKIVHSA</sequence>
<name>A0A942E0A0_9HYPH</name>
<dbReference type="RefSeq" id="WP_188254351.1">
    <property type="nucleotide sequence ID" value="NZ_JABVCF010000004.1"/>
</dbReference>
<dbReference type="EMBL" id="JAGWCR010000004">
    <property type="protein sequence ID" value="MBS3648788.1"/>
    <property type="molecule type" value="Genomic_DNA"/>
</dbReference>
<evidence type="ECO:0000313" key="2">
    <source>
        <dbReference type="Proteomes" id="UP000680348"/>
    </source>
</evidence>
<dbReference type="Proteomes" id="UP000680348">
    <property type="component" value="Unassembled WGS sequence"/>
</dbReference>